<proteinExistence type="predicted"/>
<organism evidence="1 2">
    <name type="scientific">Brenthis ino</name>
    <name type="common">lesser marbled fritillary</name>
    <dbReference type="NCBI Taxonomy" id="405034"/>
    <lineage>
        <taxon>Eukaryota</taxon>
        <taxon>Metazoa</taxon>
        <taxon>Ecdysozoa</taxon>
        <taxon>Arthropoda</taxon>
        <taxon>Hexapoda</taxon>
        <taxon>Insecta</taxon>
        <taxon>Pterygota</taxon>
        <taxon>Neoptera</taxon>
        <taxon>Endopterygota</taxon>
        <taxon>Lepidoptera</taxon>
        <taxon>Glossata</taxon>
        <taxon>Ditrysia</taxon>
        <taxon>Papilionoidea</taxon>
        <taxon>Nymphalidae</taxon>
        <taxon>Heliconiinae</taxon>
        <taxon>Argynnini</taxon>
        <taxon>Brenthis</taxon>
    </lineage>
</organism>
<sequence length="157" mass="17420">MPLVVPPLFWEWLNIWLIQFLKSLYHEIKMVALRGGNSSLGTVSHGCGLHGGQQNALDLTHRLQTSLGMQHSAANQAVGHHASHLNHANHVNHTNHVNHINHAGQGNQLNIPPLNSVSLLMQQQTPATLKHEQNTRYSNSNCVLPSHHYRLLSTASK</sequence>
<name>A0A8J9Y7E5_9NEOP</name>
<protein>
    <submittedName>
        <fullName evidence="1">Uncharacterized protein</fullName>
    </submittedName>
</protein>
<accession>A0A8J9Y7E5</accession>
<dbReference type="Proteomes" id="UP000838878">
    <property type="component" value="Chromosome 11"/>
</dbReference>
<dbReference type="EMBL" id="OV170231">
    <property type="protein sequence ID" value="CAH0716176.1"/>
    <property type="molecule type" value="Genomic_DNA"/>
</dbReference>
<feature type="non-terminal residue" evidence="1">
    <location>
        <position position="157"/>
    </location>
</feature>
<gene>
    <name evidence="1" type="ORF">BINO364_LOCUS2992</name>
</gene>
<reference evidence="1" key="1">
    <citation type="submission" date="2021-12" db="EMBL/GenBank/DDBJ databases">
        <authorList>
            <person name="Martin H S."/>
        </authorList>
    </citation>
    <scope>NUCLEOTIDE SEQUENCE</scope>
</reference>
<evidence type="ECO:0000313" key="2">
    <source>
        <dbReference type="Proteomes" id="UP000838878"/>
    </source>
</evidence>
<dbReference type="OrthoDB" id="7478156at2759"/>
<dbReference type="AlphaFoldDB" id="A0A8J9Y7E5"/>
<evidence type="ECO:0000313" key="1">
    <source>
        <dbReference type="EMBL" id="CAH0716176.1"/>
    </source>
</evidence>
<keyword evidence="2" id="KW-1185">Reference proteome</keyword>